<dbReference type="Proteomes" id="UP001372834">
    <property type="component" value="Unassembled WGS sequence"/>
</dbReference>
<proteinExistence type="predicted"/>
<evidence type="ECO:0000259" key="3">
    <source>
        <dbReference type="Pfam" id="PF25541"/>
    </source>
</evidence>
<accession>A0AAN8S1Z1</accession>
<evidence type="ECO:0000256" key="1">
    <source>
        <dbReference type="SAM" id="Coils"/>
    </source>
</evidence>
<name>A0AAN8S1Z1_POLSC</name>
<comment type="caution">
    <text evidence="4">The sequence shown here is derived from an EMBL/GenBank/DDBJ whole genome shotgun (WGS) entry which is preliminary data.</text>
</comment>
<feature type="region of interest" description="Disordered" evidence="2">
    <location>
        <begin position="871"/>
        <end position="892"/>
    </location>
</feature>
<feature type="compositionally biased region" description="Low complexity" evidence="2">
    <location>
        <begin position="801"/>
        <end position="811"/>
    </location>
</feature>
<feature type="region of interest" description="Disordered" evidence="2">
    <location>
        <begin position="511"/>
        <end position="530"/>
    </location>
</feature>
<organism evidence="4 5">
    <name type="scientific">Polyplax serrata</name>
    <name type="common">Common mouse louse</name>
    <dbReference type="NCBI Taxonomy" id="468196"/>
    <lineage>
        <taxon>Eukaryota</taxon>
        <taxon>Metazoa</taxon>
        <taxon>Ecdysozoa</taxon>
        <taxon>Arthropoda</taxon>
        <taxon>Hexapoda</taxon>
        <taxon>Insecta</taxon>
        <taxon>Pterygota</taxon>
        <taxon>Neoptera</taxon>
        <taxon>Paraneoptera</taxon>
        <taxon>Psocodea</taxon>
        <taxon>Troctomorpha</taxon>
        <taxon>Phthiraptera</taxon>
        <taxon>Anoplura</taxon>
        <taxon>Polyplacidae</taxon>
        <taxon>Polyplax</taxon>
    </lineage>
</organism>
<dbReference type="PANTHER" id="PTHR12752">
    <property type="entry name" value="PHOSPHOINOSITOL 3-PHOSPHATE-BINDING PROTEIN"/>
    <property type="match status" value="1"/>
</dbReference>
<reference evidence="4 5" key="1">
    <citation type="submission" date="2023-10" db="EMBL/GenBank/DDBJ databases">
        <title>Genomes of two closely related lineages of the louse Polyplax serrata with different host specificities.</title>
        <authorList>
            <person name="Martinu J."/>
            <person name="Tarabai H."/>
            <person name="Stefka J."/>
            <person name="Hypsa V."/>
        </authorList>
    </citation>
    <scope>NUCLEOTIDE SEQUENCE [LARGE SCALE GENOMIC DNA]</scope>
    <source>
        <strain evidence="4">HR10_N</strain>
    </source>
</reference>
<feature type="region of interest" description="Disordered" evidence="2">
    <location>
        <begin position="89"/>
        <end position="123"/>
    </location>
</feature>
<feature type="compositionally biased region" description="Basic and acidic residues" evidence="2">
    <location>
        <begin position="92"/>
        <end position="123"/>
    </location>
</feature>
<evidence type="ECO:0000256" key="2">
    <source>
        <dbReference type="SAM" id="MobiDB-lite"/>
    </source>
</evidence>
<dbReference type="InterPro" id="IPR057971">
    <property type="entry name" value="PKHA4-7_TBCA"/>
</dbReference>
<dbReference type="AlphaFoldDB" id="A0AAN8S1Z1"/>
<feature type="region of interest" description="Disordered" evidence="2">
    <location>
        <begin position="753"/>
        <end position="859"/>
    </location>
</feature>
<feature type="region of interest" description="Disordered" evidence="2">
    <location>
        <begin position="24"/>
        <end position="63"/>
    </location>
</feature>
<dbReference type="Pfam" id="PF25541">
    <property type="entry name" value="TBCA_PH"/>
    <property type="match status" value="1"/>
</dbReference>
<sequence length="1149" mass="129860">MSFSVVDEGLASGSGSVMREVHLPSSSSTLPQMGRQAQKVSLRVTPSPSGLNEESLGSNQKLNQLGRSLPDFIDRTEYYDRGKGFITMQNGYDERNDGYGTRREDVGGGEDRTSSSSERGRALDERNYYVDQYQDRKLGGYHRNSGSLLMNKNGVTKPSSPMNVLTSPMSRAAESQDGRYLGKENLVKRKVSSSPWGLDVSAGELLGRTHEELVLLLIQLRRQSASVCKAMESCHIEIEEQARLAELDTPKRMEHIRKLEKLKKHLLELEKQYEKGKPLVNLVDNMVKLGSLYKGNNHAFNGGLSLEHSPNVREKLEFNQKVQEQRLLAEERRDWDRLSSDHGQLQAKVQQLYKLDRLLQEESGTLHILQQDKELLEKALGGLRHKLQVNRSNPVEADRCRKQQKLIEKELSRVRLLLAHNSKKLEETVAENARLEQELVILRQKLQASRVSSRSSMPILPESTTLSTTAALEAELRRVQQLVGDLQRQRHELSAQVKQLTEKSDTLVQQIRPGPTGVAGAGPIPGKKKSSATWLETDLDLLITQDVGVESQVTSPQQQQQPMLIPGSRSTTPIYINTETSKKDALSPTEDSNRSIVNKPSPVEELQTKAYCTPVELSEADERMKRFYGIIPKEKQEIKTVRIVKRESERRQRDRDRSGNIGIPIGNMAVAKRVSVIDENDSGGLGRVDEEGYDNMHNPQMFNNYIEEQKLTDYRSSDEAQDPFMNFHPTNPFLPHNLADNLNEDVLVVDMDPVTSPGKRSQSLPRGFGKTGMPNQPPKYEGPPALRNAMSKRNRVRFDTQSQEGSGSESGPNSPRSDNSSKNYGGCRTHPNDYSAGRKNSKSSEACQSFSPNGSCGPAQVVRGLRLYSEQQREHEAMRKEKIGPEIQTRPLTAREQLFGSGYSLNDEPSPQLSPVYQSEAAREIIMEMSGMPVKRPLNRRPIRKEKRRHHTVSNIRHVTDSESHLSRMGSARSRDDLDMERALRPRMNAPDVVRSTMNHKDLKYNESTIDSILGTPNKIVIPERYIPEQEMLTAEEQMQRSRKAESIRKMLSETTAISTPDLSSEGLEEERKSCTLRKKVEEEKKQREHLLELNQILAQQVMEKSKLVAVKAMMETLTSNEKDTNLDDQDLSPVQPLPIYQQRENFYS</sequence>
<feature type="compositionally biased region" description="Polar residues" evidence="2">
    <location>
        <begin position="812"/>
        <end position="823"/>
    </location>
</feature>
<evidence type="ECO:0000313" key="4">
    <source>
        <dbReference type="EMBL" id="KAK6625868.1"/>
    </source>
</evidence>
<feature type="compositionally biased region" description="Polar residues" evidence="2">
    <location>
        <begin position="44"/>
        <end position="63"/>
    </location>
</feature>
<feature type="compositionally biased region" description="Basic and acidic residues" evidence="2">
    <location>
        <begin position="871"/>
        <end position="884"/>
    </location>
</feature>
<dbReference type="PANTHER" id="PTHR12752:SF9">
    <property type="entry name" value="KRAMER, ISOFORM I"/>
    <property type="match status" value="1"/>
</dbReference>
<evidence type="ECO:0000313" key="5">
    <source>
        <dbReference type="Proteomes" id="UP001372834"/>
    </source>
</evidence>
<keyword evidence="1" id="KW-0175">Coiled coil</keyword>
<feature type="domain" description="Pleckstrin homology" evidence="3">
    <location>
        <begin position="342"/>
        <end position="486"/>
    </location>
</feature>
<dbReference type="EMBL" id="JAWJWE010000037">
    <property type="protein sequence ID" value="KAK6625868.1"/>
    <property type="molecule type" value="Genomic_DNA"/>
</dbReference>
<gene>
    <name evidence="4" type="ORF">RUM43_006167</name>
</gene>
<feature type="coiled-coil region" evidence="1">
    <location>
        <begin position="418"/>
        <end position="510"/>
    </location>
</feature>
<protein>
    <recommendedName>
        <fullName evidence="3">Pleckstrin homology domain-containing protein</fullName>
    </recommendedName>
</protein>
<feature type="compositionally biased region" description="Polar residues" evidence="2">
    <location>
        <begin position="843"/>
        <end position="854"/>
    </location>
</feature>